<dbReference type="EMBL" id="AGSI01000008">
    <property type="protein sequence ID" value="EIE23313.1"/>
    <property type="molecule type" value="Genomic_DNA"/>
</dbReference>
<dbReference type="GeneID" id="17041301"/>
<feature type="compositionally biased region" description="Pro residues" evidence="1">
    <location>
        <begin position="10"/>
        <end position="21"/>
    </location>
</feature>
<protein>
    <submittedName>
        <fullName evidence="2">Uncharacterized protein</fullName>
    </submittedName>
</protein>
<dbReference type="AlphaFoldDB" id="I0YY44"/>
<evidence type="ECO:0000256" key="1">
    <source>
        <dbReference type="SAM" id="MobiDB-lite"/>
    </source>
</evidence>
<comment type="caution">
    <text evidence="2">The sequence shown here is derived from an EMBL/GenBank/DDBJ whole genome shotgun (WGS) entry which is preliminary data.</text>
</comment>
<feature type="region of interest" description="Disordered" evidence="1">
    <location>
        <begin position="1"/>
        <end position="25"/>
    </location>
</feature>
<dbReference type="Proteomes" id="UP000007264">
    <property type="component" value="Unassembled WGS sequence"/>
</dbReference>
<dbReference type="KEGG" id="csl:COCSUDRAFT_63667"/>
<organism evidence="2 3">
    <name type="scientific">Coccomyxa subellipsoidea (strain C-169)</name>
    <name type="common">Green microalga</name>
    <dbReference type="NCBI Taxonomy" id="574566"/>
    <lineage>
        <taxon>Eukaryota</taxon>
        <taxon>Viridiplantae</taxon>
        <taxon>Chlorophyta</taxon>
        <taxon>core chlorophytes</taxon>
        <taxon>Trebouxiophyceae</taxon>
        <taxon>Trebouxiophyceae incertae sedis</taxon>
        <taxon>Coccomyxaceae</taxon>
        <taxon>Coccomyxa</taxon>
        <taxon>Coccomyxa subellipsoidea</taxon>
    </lineage>
</organism>
<name>I0YY44_COCSC</name>
<dbReference type="RefSeq" id="XP_005647857.1">
    <property type="nucleotide sequence ID" value="XM_005647800.1"/>
</dbReference>
<reference evidence="2 3" key="1">
    <citation type="journal article" date="2012" name="Genome Biol.">
        <title>The genome of the polar eukaryotic microalga coccomyxa subellipsoidea reveals traits of cold adaptation.</title>
        <authorList>
            <person name="Blanc G."/>
            <person name="Agarkova I."/>
            <person name="Grimwood J."/>
            <person name="Kuo A."/>
            <person name="Brueggeman A."/>
            <person name="Dunigan D."/>
            <person name="Gurnon J."/>
            <person name="Ladunga I."/>
            <person name="Lindquist E."/>
            <person name="Lucas S."/>
            <person name="Pangilinan J."/>
            <person name="Proschold T."/>
            <person name="Salamov A."/>
            <person name="Schmutz J."/>
            <person name="Weeks D."/>
            <person name="Yamada T."/>
            <person name="Claverie J.M."/>
            <person name="Grigoriev I."/>
            <person name="Van Etten J."/>
            <person name="Lomsadze A."/>
            <person name="Borodovsky M."/>
        </authorList>
    </citation>
    <scope>NUCLEOTIDE SEQUENCE [LARGE SCALE GENOMIC DNA]</scope>
    <source>
        <strain evidence="2 3">C-169</strain>
    </source>
</reference>
<proteinExistence type="predicted"/>
<accession>I0YY44</accession>
<evidence type="ECO:0000313" key="2">
    <source>
        <dbReference type="EMBL" id="EIE23313.1"/>
    </source>
</evidence>
<evidence type="ECO:0000313" key="3">
    <source>
        <dbReference type="Proteomes" id="UP000007264"/>
    </source>
</evidence>
<keyword evidence="3" id="KW-1185">Reference proteome</keyword>
<sequence length="103" mass="11278">MARQAAEPAPAEPEPAEPDPAPHTGKELWEKKCTYVALKALTNIIKALQCVDGYGCVLSYDTMKALKELLSDTLETGAPSLRCSCSTKAIELKCADWHDMLQR</sequence>
<gene>
    <name evidence="2" type="ORF">COCSUDRAFT_63667</name>
</gene>